<comment type="similarity">
    <text evidence="2">Belongs to the acyl-CoA dehydrogenase family.</text>
</comment>
<evidence type="ECO:0000259" key="8">
    <source>
        <dbReference type="Pfam" id="PF02770"/>
    </source>
</evidence>
<dbReference type="PANTHER" id="PTHR43292:SF3">
    <property type="entry name" value="ACYL-COA DEHYDROGENASE FADE29"/>
    <property type="match status" value="1"/>
</dbReference>
<feature type="compositionally biased region" description="Basic residues" evidence="6">
    <location>
        <begin position="1"/>
        <end position="10"/>
    </location>
</feature>
<dbReference type="InterPro" id="IPR037069">
    <property type="entry name" value="AcylCoA_DH/ox_N_sf"/>
</dbReference>
<evidence type="ECO:0000256" key="3">
    <source>
        <dbReference type="ARBA" id="ARBA00022630"/>
    </source>
</evidence>
<protein>
    <submittedName>
        <fullName evidence="10">Acyl-CoA dehydrogenase</fullName>
    </submittedName>
</protein>
<dbReference type="InterPro" id="IPR052161">
    <property type="entry name" value="Mycobact_Acyl-CoA_DH"/>
</dbReference>
<dbReference type="InterPro" id="IPR013786">
    <property type="entry name" value="AcylCoA_DH/ox_N"/>
</dbReference>
<keyword evidence="4" id="KW-0274">FAD</keyword>
<dbReference type="AlphaFoldDB" id="A0A5D9CD33"/>
<dbReference type="Pfam" id="PF02770">
    <property type="entry name" value="Acyl-CoA_dh_M"/>
    <property type="match status" value="1"/>
</dbReference>
<evidence type="ECO:0000313" key="10">
    <source>
        <dbReference type="EMBL" id="TZG29256.1"/>
    </source>
</evidence>
<dbReference type="Pfam" id="PF00441">
    <property type="entry name" value="Acyl-CoA_dh_1"/>
    <property type="match status" value="2"/>
</dbReference>
<dbReference type="Proteomes" id="UP000322077">
    <property type="component" value="Unassembled WGS sequence"/>
</dbReference>
<sequence>MAMRPSKRGRSINSYDTATPAPTEVQRVIGGGGESRKRNRCLISAMLRNSIYAEAQRYHAGLIRCASATDRPHLARKARWIGLDADMDLGLPEESLALEDMFKRLFETESSPAHVRAAEADHHGFDRALWRTLAELGVPLMRVPAARGGSELGLLDATILMEEAGRRLASVPIAEALIAASLIARSTATEADAWLEAIGSGDKFASIALAPIGIGAQMVAGAAVADAVVALDGERLFLCPQATRPQALQMVADNATAWFEPQGERVLLLEGAAAVAAFHAAVEEWKLLSAAALIGLSEQALTMAAEYASERTAFGQVIGTFQGLSHPLADCVVDVDGARMFLRWIFTALAHGDPVEAGAGIDQLWWFVNKAATRTVAHSLHVFGGYGLSNEYDIQLYHRRAKSLGLMLGDPELALERAGRRLYLGEPAFLPNPGAVTLDFAPSADARALADETRAKFEALLTPELRAKAHHSFEGHDWGVSKAMGEAGLLFPAWPKRWGGREASAEAARAALDVWETMPWTINPQGTSNLVGQIIQAFGTDQLKEEVLPRLGRGEITAALGYTEPSGGSDVFGAKTRAERDGDGWIINGQKMFTSGAEWASYALLITRTDPDLPKHKGTTLFLVPLDGEGVEIHPIFTFMDERTNATFYSDVRIADHYRLGDVNGGVKVLAAALQMEQGGTSYYHNQRNMAEKAIAWARGAMRGGRPAIEDNRVLARIARTHANARIGESLGARTAWVASRKLPDHAYGPAAKIFITETFITDSADLMDLAAPASLVRGREGLGVIEESYRHSTATTIYAGTSEVLRSMVGERRLGLPRSRA</sequence>
<keyword evidence="11" id="KW-1185">Reference proteome</keyword>
<proteinExistence type="inferred from homology"/>
<name>A0A5D9CD33_9SPHN</name>
<reference evidence="10 11" key="1">
    <citation type="submission" date="2019-08" db="EMBL/GenBank/DDBJ databases">
        <authorList>
            <person name="Wang G."/>
            <person name="Xu Z."/>
        </authorList>
    </citation>
    <scope>NUCLEOTIDE SEQUENCE [LARGE SCALE GENOMIC DNA]</scope>
    <source>
        <strain evidence="10 11">ZX</strain>
    </source>
</reference>
<keyword evidence="5" id="KW-0560">Oxidoreductase</keyword>
<keyword evidence="3" id="KW-0285">Flavoprotein</keyword>
<dbReference type="Gene3D" id="2.40.110.10">
    <property type="entry name" value="Butyryl-CoA Dehydrogenase, subunit A, domain 2"/>
    <property type="match status" value="1"/>
</dbReference>
<feature type="domain" description="Acyl-CoA dehydrogenase/oxidase C-terminal" evidence="7">
    <location>
        <begin position="287"/>
        <end position="422"/>
    </location>
</feature>
<feature type="domain" description="Acyl-CoA dehydrogenase/oxidase N-terminal" evidence="9">
    <location>
        <begin position="93"/>
        <end position="201"/>
    </location>
</feature>
<evidence type="ECO:0000256" key="5">
    <source>
        <dbReference type="ARBA" id="ARBA00023002"/>
    </source>
</evidence>
<comment type="cofactor">
    <cofactor evidence="1">
        <name>FAD</name>
        <dbReference type="ChEBI" id="CHEBI:57692"/>
    </cofactor>
</comment>
<dbReference type="InterPro" id="IPR046373">
    <property type="entry name" value="Acyl-CoA_Oxase/DH_mid-dom_sf"/>
</dbReference>
<dbReference type="EMBL" id="VTOU01000001">
    <property type="protein sequence ID" value="TZG29256.1"/>
    <property type="molecule type" value="Genomic_DNA"/>
</dbReference>
<dbReference type="InterPro" id="IPR009100">
    <property type="entry name" value="AcylCoA_DH/oxidase_NM_dom_sf"/>
</dbReference>
<dbReference type="Pfam" id="PF02771">
    <property type="entry name" value="Acyl-CoA_dh_N"/>
    <property type="match status" value="2"/>
</dbReference>
<dbReference type="SUPFAM" id="SSF47203">
    <property type="entry name" value="Acyl-CoA dehydrogenase C-terminal domain-like"/>
    <property type="match status" value="2"/>
</dbReference>
<evidence type="ECO:0000256" key="4">
    <source>
        <dbReference type="ARBA" id="ARBA00022827"/>
    </source>
</evidence>
<dbReference type="SUPFAM" id="SSF56645">
    <property type="entry name" value="Acyl-CoA dehydrogenase NM domain-like"/>
    <property type="match status" value="2"/>
</dbReference>
<evidence type="ECO:0000256" key="6">
    <source>
        <dbReference type="SAM" id="MobiDB-lite"/>
    </source>
</evidence>
<dbReference type="Gene3D" id="1.20.140.10">
    <property type="entry name" value="Butyryl-CoA Dehydrogenase, subunit A, domain 3"/>
    <property type="match status" value="2"/>
</dbReference>
<feature type="domain" description="Acyl-CoA dehydrogenase/oxidase N-terminal" evidence="9">
    <location>
        <begin position="444"/>
        <end position="555"/>
    </location>
</feature>
<comment type="caution">
    <text evidence="10">The sequence shown here is derived from an EMBL/GenBank/DDBJ whole genome shotgun (WGS) entry which is preliminary data.</text>
</comment>
<dbReference type="InterPro" id="IPR006091">
    <property type="entry name" value="Acyl-CoA_Oxase/DH_mid-dom"/>
</dbReference>
<dbReference type="GO" id="GO:0050660">
    <property type="term" value="F:flavin adenine dinucleotide binding"/>
    <property type="evidence" value="ECO:0007669"/>
    <property type="project" value="InterPro"/>
</dbReference>
<feature type="domain" description="Acyl-CoA dehydrogenase/oxidase C-terminal" evidence="7">
    <location>
        <begin position="664"/>
        <end position="813"/>
    </location>
</feature>
<evidence type="ECO:0000259" key="9">
    <source>
        <dbReference type="Pfam" id="PF02771"/>
    </source>
</evidence>
<evidence type="ECO:0000256" key="2">
    <source>
        <dbReference type="ARBA" id="ARBA00009347"/>
    </source>
</evidence>
<evidence type="ECO:0000259" key="7">
    <source>
        <dbReference type="Pfam" id="PF00441"/>
    </source>
</evidence>
<dbReference type="InterPro" id="IPR036250">
    <property type="entry name" value="AcylCo_DH-like_C"/>
</dbReference>
<feature type="region of interest" description="Disordered" evidence="6">
    <location>
        <begin position="1"/>
        <end position="32"/>
    </location>
</feature>
<feature type="domain" description="Acyl-CoA oxidase/dehydrogenase middle" evidence="8">
    <location>
        <begin position="559"/>
        <end position="638"/>
    </location>
</feature>
<dbReference type="Gene3D" id="1.10.540.10">
    <property type="entry name" value="Acyl-CoA dehydrogenase/oxidase, N-terminal domain"/>
    <property type="match status" value="2"/>
</dbReference>
<evidence type="ECO:0000256" key="1">
    <source>
        <dbReference type="ARBA" id="ARBA00001974"/>
    </source>
</evidence>
<dbReference type="PANTHER" id="PTHR43292">
    <property type="entry name" value="ACYL-COA DEHYDROGENASE"/>
    <property type="match status" value="1"/>
</dbReference>
<accession>A0A5D9CD33</accession>
<organism evidence="10 11">
    <name type="scientific">Sphingomonas montanisoli</name>
    <dbReference type="NCBI Taxonomy" id="2606412"/>
    <lineage>
        <taxon>Bacteria</taxon>
        <taxon>Pseudomonadati</taxon>
        <taxon>Pseudomonadota</taxon>
        <taxon>Alphaproteobacteria</taxon>
        <taxon>Sphingomonadales</taxon>
        <taxon>Sphingomonadaceae</taxon>
        <taxon>Sphingomonas</taxon>
    </lineage>
</organism>
<evidence type="ECO:0000313" key="11">
    <source>
        <dbReference type="Proteomes" id="UP000322077"/>
    </source>
</evidence>
<dbReference type="InterPro" id="IPR009075">
    <property type="entry name" value="AcylCo_DH/oxidase_C"/>
</dbReference>
<dbReference type="GO" id="GO:0016627">
    <property type="term" value="F:oxidoreductase activity, acting on the CH-CH group of donors"/>
    <property type="evidence" value="ECO:0007669"/>
    <property type="project" value="InterPro"/>
</dbReference>
<dbReference type="GO" id="GO:0005886">
    <property type="term" value="C:plasma membrane"/>
    <property type="evidence" value="ECO:0007669"/>
    <property type="project" value="TreeGrafter"/>
</dbReference>
<gene>
    <name evidence="10" type="ORF">FYJ91_03740</name>
</gene>